<evidence type="ECO:0000313" key="2">
    <source>
        <dbReference type="Proteomes" id="UP000593564"/>
    </source>
</evidence>
<protein>
    <submittedName>
        <fullName evidence="1">Uncharacterized protein</fullName>
    </submittedName>
</protein>
<reference evidence="2" key="1">
    <citation type="journal article" date="2020" name="Nat. Commun.">
        <title>Genome assembly of wild tea tree DASZ reveals pedigree and selection history of tea varieties.</title>
        <authorList>
            <person name="Zhang W."/>
            <person name="Zhang Y."/>
            <person name="Qiu H."/>
            <person name="Guo Y."/>
            <person name="Wan H."/>
            <person name="Zhang X."/>
            <person name="Scossa F."/>
            <person name="Alseekh S."/>
            <person name="Zhang Q."/>
            <person name="Wang P."/>
            <person name="Xu L."/>
            <person name="Schmidt M.H."/>
            <person name="Jia X."/>
            <person name="Li D."/>
            <person name="Zhu A."/>
            <person name="Guo F."/>
            <person name="Chen W."/>
            <person name="Ni D."/>
            <person name="Usadel B."/>
            <person name="Fernie A.R."/>
            <person name="Wen W."/>
        </authorList>
    </citation>
    <scope>NUCLEOTIDE SEQUENCE [LARGE SCALE GENOMIC DNA]</scope>
    <source>
        <strain evidence="2">cv. G240</strain>
    </source>
</reference>
<dbReference type="Proteomes" id="UP000593564">
    <property type="component" value="Unassembled WGS sequence"/>
</dbReference>
<organism evidence="1 2">
    <name type="scientific">Camellia sinensis</name>
    <name type="common">Tea plant</name>
    <name type="synonym">Thea sinensis</name>
    <dbReference type="NCBI Taxonomy" id="4442"/>
    <lineage>
        <taxon>Eukaryota</taxon>
        <taxon>Viridiplantae</taxon>
        <taxon>Streptophyta</taxon>
        <taxon>Embryophyta</taxon>
        <taxon>Tracheophyta</taxon>
        <taxon>Spermatophyta</taxon>
        <taxon>Magnoliopsida</taxon>
        <taxon>eudicotyledons</taxon>
        <taxon>Gunneridae</taxon>
        <taxon>Pentapetalae</taxon>
        <taxon>asterids</taxon>
        <taxon>Ericales</taxon>
        <taxon>Theaceae</taxon>
        <taxon>Camellia</taxon>
    </lineage>
</organism>
<reference evidence="1 2" key="2">
    <citation type="submission" date="2020-07" db="EMBL/GenBank/DDBJ databases">
        <title>Genome assembly of wild tea tree DASZ reveals pedigree and selection history of tea varieties.</title>
        <authorList>
            <person name="Zhang W."/>
        </authorList>
    </citation>
    <scope>NUCLEOTIDE SEQUENCE [LARGE SCALE GENOMIC DNA]</scope>
    <source>
        <strain evidence="2">cv. G240</strain>
        <tissue evidence="1">Leaf</tissue>
    </source>
</reference>
<comment type="caution">
    <text evidence="1">The sequence shown here is derived from an EMBL/GenBank/DDBJ whole genome shotgun (WGS) entry which is preliminary data.</text>
</comment>
<dbReference type="AlphaFoldDB" id="A0A7J7GBU3"/>
<keyword evidence="2" id="KW-1185">Reference proteome</keyword>
<proteinExistence type="predicted"/>
<gene>
    <name evidence="1" type="ORF">HYC85_024262</name>
</gene>
<evidence type="ECO:0000313" key="1">
    <source>
        <dbReference type="EMBL" id="KAF5936756.1"/>
    </source>
</evidence>
<sequence length="54" mass="6517">MCYVIVPYCSNIRFERVDTDTYMSHWCDVEWVPIHILKGIKLHSNKWSLFRGID</sequence>
<accession>A0A7J7GBU3</accession>
<dbReference type="EMBL" id="JACBKZ010000012">
    <property type="protein sequence ID" value="KAF5936756.1"/>
    <property type="molecule type" value="Genomic_DNA"/>
</dbReference>
<name>A0A7J7GBU3_CAMSI</name>